<dbReference type="GO" id="GO:0005737">
    <property type="term" value="C:cytoplasm"/>
    <property type="evidence" value="ECO:0007669"/>
    <property type="project" value="TreeGrafter"/>
</dbReference>
<name>A0A4V1N3X4_9FLAO</name>
<gene>
    <name evidence="2" type="ORF">EQG68_12175</name>
</gene>
<dbReference type="PANTHER" id="PTHR45982">
    <property type="entry name" value="REGULATOR OF CHROMOSOME CONDENSATION"/>
    <property type="match status" value="1"/>
</dbReference>
<dbReference type="PROSITE" id="PS50012">
    <property type="entry name" value="RCC1_3"/>
    <property type="match status" value="2"/>
</dbReference>
<dbReference type="EMBL" id="SBKQ01000012">
    <property type="protein sequence ID" value="RXR30176.1"/>
    <property type="molecule type" value="Genomic_DNA"/>
</dbReference>
<dbReference type="Pfam" id="PF00415">
    <property type="entry name" value="RCC1"/>
    <property type="match status" value="2"/>
</dbReference>
<dbReference type="InterPro" id="IPR000408">
    <property type="entry name" value="Reg_chr_condens"/>
</dbReference>
<comment type="caution">
    <text evidence="2">The sequence shown here is derived from an EMBL/GenBank/DDBJ whole genome shotgun (WGS) entry which is preliminary data.</text>
</comment>
<dbReference type="InterPro" id="IPR051553">
    <property type="entry name" value="Ran_GTPase-activating"/>
</dbReference>
<dbReference type="Gene3D" id="2.130.10.30">
    <property type="entry name" value="Regulator of chromosome condensation 1/beta-lactamase-inhibitor protein II"/>
    <property type="match status" value="1"/>
</dbReference>
<dbReference type="GO" id="GO:0005085">
    <property type="term" value="F:guanyl-nucleotide exchange factor activity"/>
    <property type="evidence" value="ECO:0007669"/>
    <property type="project" value="TreeGrafter"/>
</dbReference>
<organism evidence="2 3">
    <name type="scientific">Flavobacterium piscinae</name>
    <dbReference type="NCBI Taxonomy" id="2506424"/>
    <lineage>
        <taxon>Bacteria</taxon>
        <taxon>Pseudomonadati</taxon>
        <taxon>Bacteroidota</taxon>
        <taxon>Flavobacteriia</taxon>
        <taxon>Flavobacteriales</taxon>
        <taxon>Flavobacteriaceae</taxon>
        <taxon>Flavobacterium</taxon>
    </lineage>
</organism>
<evidence type="ECO:0000313" key="2">
    <source>
        <dbReference type="EMBL" id="RXR30176.1"/>
    </source>
</evidence>
<reference evidence="3" key="1">
    <citation type="submission" date="2019-01" db="EMBL/GenBank/DDBJ databases">
        <title>Cytophagaceae bacterium strain CAR-16.</title>
        <authorList>
            <person name="Chen W.-M."/>
        </authorList>
    </citation>
    <scope>NUCLEOTIDE SEQUENCE [LARGE SCALE GENOMIC DNA]</scope>
    <source>
        <strain evidence="3">ICH-30</strain>
    </source>
</reference>
<dbReference type="SUPFAM" id="SSF50985">
    <property type="entry name" value="RCC1/BLIP-II"/>
    <property type="match status" value="1"/>
</dbReference>
<sequence>MMTALRSLQHCSAKFATSQLSLALRSLQLRSYSLHSTKPHRQQTTDNRQQTPLLCEVCNFAATPYIPQNHCSTALRSLQLRSNSLTLHKTSHKTSQKTSQKTDNRQPTTDTPPLQIQNHFKIFENLNHKTMAIVLAPFTITGTIGDLTFYVDQDKVNRVKTKGKPGITKEEFKNNPIFDPPLSIGERLRVRLIYSIMKKTSLFALFLCSFFTQAQCWLQVDSSSSGFGNFNLGIQHDGTLWAWGENTNGQLGDGTTSNRNVPTQIGTDTDWAFVAAGSNSSYALKQDGSLWGWGDNSEGQLSDGSTTGRLSPAQILPGTTWMKVSAGEKFVIAQKTDGTLWGCGYNFVGQLGIGSITDTSTFTQNTTITDWESLKTSYRHTLLRRSDGTIWGFWGGGLGQACYGLKCRLRHSYAAPVAP</sequence>
<evidence type="ECO:0000256" key="1">
    <source>
        <dbReference type="SAM" id="MobiDB-lite"/>
    </source>
</evidence>
<dbReference type="AlphaFoldDB" id="A0A4V1N3X4"/>
<protein>
    <recommendedName>
        <fullName evidence="4">Chromosome condensation regulator RCC1</fullName>
    </recommendedName>
</protein>
<accession>A0A4V1N3X4</accession>
<dbReference type="InterPro" id="IPR009091">
    <property type="entry name" value="RCC1/BLIP-II"/>
</dbReference>
<feature type="region of interest" description="Disordered" evidence="1">
    <location>
        <begin position="87"/>
        <end position="114"/>
    </location>
</feature>
<dbReference type="PANTHER" id="PTHR45982:SF1">
    <property type="entry name" value="REGULATOR OF CHROMOSOME CONDENSATION"/>
    <property type="match status" value="1"/>
</dbReference>
<proteinExistence type="predicted"/>
<evidence type="ECO:0000313" key="3">
    <source>
        <dbReference type="Proteomes" id="UP000289734"/>
    </source>
</evidence>
<keyword evidence="3" id="KW-1185">Reference proteome</keyword>
<evidence type="ECO:0008006" key="4">
    <source>
        <dbReference type="Google" id="ProtNLM"/>
    </source>
</evidence>
<dbReference type="Proteomes" id="UP000289734">
    <property type="component" value="Unassembled WGS sequence"/>
</dbReference>
<feature type="compositionally biased region" description="Polar residues" evidence="1">
    <location>
        <begin position="96"/>
        <end position="114"/>
    </location>
</feature>